<dbReference type="PANTHER" id="PTHR34702:SF1">
    <property type="entry name" value="NA(+)_H(+) ANTIPORTER SUBUNIT F"/>
    <property type="match status" value="1"/>
</dbReference>
<evidence type="ECO:0000313" key="10">
    <source>
        <dbReference type="EMBL" id="MFC1457072.1"/>
    </source>
</evidence>
<organism evidence="10 11">
    <name type="scientific">Microvirga arabica</name>
    <dbReference type="NCBI Taxonomy" id="1128671"/>
    <lineage>
        <taxon>Bacteria</taxon>
        <taxon>Pseudomonadati</taxon>
        <taxon>Pseudomonadota</taxon>
        <taxon>Alphaproteobacteria</taxon>
        <taxon>Hyphomicrobiales</taxon>
        <taxon>Methylobacteriaceae</taxon>
        <taxon>Microvirga</taxon>
    </lineage>
</organism>
<dbReference type="Pfam" id="PF04066">
    <property type="entry name" value="MrpF_PhaF"/>
    <property type="match status" value="1"/>
</dbReference>
<dbReference type="RefSeq" id="WP_377029603.1">
    <property type="nucleotide sequence ID" value="NZ_JBHOMY010000026.1"/>
</dbReference>
<evidence type="ECO:0000256" key="4">
    <source>
        <dbReference type="ARBA" id="ARBA00022475"/>
    </source>
</evidence>
<sequence>MYDAFTFAAVFLLITVAAALVRCWKGPGRVDRIMAAQLVGTGVIGTAIALGTARRDPAMLDAALTGTLLAAVLVCAFVRGNPSAGARPERSDPARGTEEPS</sequence>
<keyword evidence="11" id="KW-1185">Reference proteome</keyword>
<keyword evidence="3" id="KW-0813">Transport</keyword>
<dbReference type="PANTHER" id="PTHR34702">
    <property type="entry name" value="NA(+)/H(+) ANTIPORTER SUBUNIT F1"/>
    <property type="match status" value="1"/>
</dbReference>
<feature type="transmembrane region" description="Helical" evidence="9">
    <location>
        <begin position="58"/>
        <end position="79"/>
    </location>
</feature>
<proteinExistence type="inferred from homology"/>
<dbReference type="Proteomes" id="UP001593940">
    <property type="component" value="Unassembled WGS sequence"/>
</dbReference>
<feature type="transmembrane region" description="Helical" evidence="9">
    <location>
        <begin position="33"/>
        <end position="51"/>
    </location>
</feature>
<evidence type="ECO:0000256" key="1">
    <source>
        <dbReference type="ARBA" id="ARBA00004651"/>
    </source>
</evidence>
<evidence type="ECO:0000256" key="9">
    <source>
        <dbReference type="SAM" id="Phobius"/>
    </source>
</evidence>
<comment type="similarity">
    <text evidence="2">Belongs to the CPA3 antiporters (TC 2.A.63) subunit F family.</text>
</comment>
<dbReference type="EMBL" id="JBHOMY010000026">
    <property type="protein sequence ID" value="MFC1457072.1"/>
    <property type="molecule type" value="Genomic_DNA"/>
</dbReference>
<keyword evidence="5 9" id="KW-0812">Transmembrane</keyword>
<comment type="caution">
    <text evidence="10">The sequence shown here is derived from an EMBL/GenBank/DDBJ whole genome shotgun (WGS) entry which is preliminary data.</text>
</comment>
<feature type="region of interest" description="Disordered" evidence="8">
    <location>
        <begin position="81"/>
        <end position="101"/>
    </location>
</feature>
<feature type="compositionally biased region" description="Basic and acidic residues" evidence="8">
    <location>
        <begin position="87"/>
        <end position="101"/>
    </location>
</feature>
<evidence type="ECO:0000313" key="11">
    <source>
        <dbReference type="Proteomes" id="UP001593940"/>
    </source>
</evidence>
<comment type="subcellular location">
    <subcellularLocation>
        <location evidence="1">Cell membrane</location>
        <topology evidence="1">Multi-pass membrane protein</topology>
    </subcellularLocation>
</comment>
<evidence type="ECO:0000256" key="6">
    <source>
        <dbReference type="ARBA" id="ARBA00022989"/>
    </source>
</evidence>
<keyword evidence="4" id="KW-1003">Cell membrane</keyword>
<keyword evidence="6 9" id="KW-1133">Transmembrane helix</keyword>
<name>A0ABV6Y721_9HYPH</name>
<reference evidence="10 11" key="1">
    <citation type="submission" date="2024-09" db="EMBL/GenBank/DDBJ databases">
        <title>Nodulacao em especies de Leguminosae Basais da Amazonia e Caracterizacao dos Rizobios e Bacterias Associadas aos Nodulos.</title>
        <authorList>
            <person name="Jambeiro I.C.A."/>
            <person name="Lopes I.S."/>
            <person name="Aguiar E.R.G.R."/>
            <person name="Santos A.F.J."/>
            <person name="Dos Santos J.M.F."/>
            <person name="Gross E."/>
        </authorList>
    </citation>
    <scope>NUCLEOTIDE SEQUENCE [LARGE SCALE GENOMIC DNA]</scope>
    <source>
        <strain evidence="10 11">BRUESC1165</strain>
    </source>
</reference>
<gene>
    <name evidence="10" type="ORF">ACETIH_10150</name>
</gene>
<evidence type="ECO:0000256" key="7">
    <source>
        <dbReference type="ARBA" id="ARBA00023136"/>
    </source>
</evidence>
<evidence type="ECO:0000256" key="3">
    <source>
        <dbReference type="ARBA" id="ARBA00022448"/>
    </source>
</evidence>
<accession>A0ABV6Y721</accession>
<evidence type="ECO:0000256" key="2">
    <source>
        <dbReference type="ARBA" id="ARBA00009212"/>
    </source>
</evidence>
<evidence type="ECO:0000256" key="8">
    <source>
        <dbReference type="SAM" id="MobiDB-lite"/>
    </source>
</evidence>
<evidence type="ECO:0000256" key="5">
    <source>
        <dbReference type="ARBA" id="ARBA00022692"/>
    </source>
</evidence>
<keyword evidence="7 9" id="KW-0472">Membrane</keyword>
<dbReference type="InterPro" id="IPR007208">
    <property type="entry name" value="MrpF/PhaF-like"/>
</dbReference>
<protein>
    <submittedName>
        <fullName evidence="10">Monovalent cation/H+ antiporter complex subunit F</fullName>
    </submittedName>
</protein>